<name>A0ABN1WYR5_9ACTN</name>
<sequence length="658" mass="71585">MPAKYHLRFQLHPTAEAADQAAELAKFCGEAGVTEVVLLLGAEELYAGHPTGPAEDLLFETAATATGILREAGLEVSLNPWVTAGHADRGRADRLGFAPMVDPHGNVAAAQASFACPRWRAWLAAQYARYATLDLRVLWLEDDFRYHNHAPLHWGGGFEPLMLERFAAVVGKPVTRERLVTAITSPGEPHPWRALLQQVWRTAQLETAELVAKAVGEAAGGRVQLGLMSSELGVHSVEGRDWPALFDALSIGGKVAHRPHFARYSDAPGRELSFSVWMLEAQRALRPPYVTSEPELENWPHTAWSKSDTQTWSELVAAQLAGSDALFLNVHPMQSGRAQRFPRVCDLLRRSRPALDWIAERAPRRPRTHGVGLPMPQHAAAQVRTRAGGDLAELTVDAGATADFLLRYGVPVTAGEAPVQALFGQAAWALGDFEVERMLAGGLLLDGVAAEALFRRGFGRLIGLSGCELVDREATGPVGPYALEHVADPEAYLSVNGQPALARLTPVPEARIWSNVLTPDQQTWGPGRFVFRNARGGRVAVLAATAPELLPYDDDGQRLLHAMVRHLEAEHPTLPLVSGGPHLIPHLSRTEHGWQLAVANGSADPARPQITLPVTRKAAATLLAPLAPPTSARITQHRRGLTLDQNLPYRGWLVVDWH</sequence>
<dbReference type="Proteomes" id="UP001500037">
    <property type="component" value="Unassembled WGS sequence"/>
</dbReference>
<dbReference type="RefSeq" id="WP_344445805.1">
    <property type="nucleotide sequence ID" value="NZ_BAAALF010000187.1"/>
</dbReference>
<protein>
    <recommendedName>
        <fullName evidence="3">Glycosyl hydrolase-like family 6 (GHL6) protein</fullName>
    </recommendedName>
</protein>
<dbReference type="EMBL" id="BAAALF010000187">
    <property type="protein sequence ID" value="GAA1267975.1"/>
    <property type="molecule type" value="Genomic_DNA"/>
</dbReference>
<comment type="caution">
    <text evidence="1">The sequence shown here is derived from an EMBL/GenBank/DDBJ whole genome shotgun (WGS) entry which is preliminary data.</text>
</comment>
<evidence type="ECO:0000313" key="1">
    <source>
        <dbReference type="EMBL" id="GAA1267975.1"/>
    </source>
</evidence>
<evidence type="ECO:0000313" key="2">
    <source>
        <dbReference type="Proteomes" id="UP001500037"/>
    </source>
</evidence>
<evidence type="ECO:0008006" key="3">
    <source>
        <dbReference type="Google" id="ProtNLM"/>
    </source>
</evidence>
<proteinExistence type="predicted"/>
<gene>
    <name evidence="1" type="ORF">GCM10009665_65860</name>
</gene>
<keyword evidence="2" id="KW-1185">Reference proteome</keyword>
<organism evidence="1 2">
    <name type="scientific">Kitasatospora nipponensis</name>
    <dbReference type="NCBI Taxonomy" id="258049"/>
    <lineage>
        <taxon>Bacteria</taxon>
        <taxon>Bacillati</taxon>
        <taxon>Actinomycetota</taxon>
        <taxon>Actinomycetes</taxon>
        <taxon>Kitasatosporales</taxon>
        <taxon>Streptomycetaceae</taxon>
        <taxon>Kitasatospora</taxon>
    </lineage>
</organism>
<reference evidence="1 2" key="1">
    <citation type="journal article" date="2019" name="Int. J. Syst. Evol. Microbiol.">
        <title>The Global Catalogue of Microorganisms (GCM) 10K type strain sequencing project: providing services to taxonomists for standard genome sequencing and annotation.</title>
        <authorList>
            <consortium name="The Broad Institute Genomics Platform"/>
            <consortium name="The Broad Institute Genome Sequencing Center for Infectious Disease"/>
            <person name="Wu L."/>
            <person name="Ma J."/>
        </authorList>
    </citation>
    <scope>NUCLEOTIDE SEQUENCE [LARGE SCALE GENOMIC DNA]</scope>
    <source>
        <strain evidence="1 2">JCM 13004</strain>
    </source>
</reference>
<accession>A0ABN1WYR5</accession>